<feature type="domain" description="Phospholipase A2-like central" evidence="2">
    <location>
        <begin position="39"/>
        <end position="168"/>
    </location>
</feature>
<sequence length="222" mass="25096">MKAAVVVFSCISANSLLKFDLDERSRIMKQSMSLRRWDNFYEMFMSKYDFPDLLEVYSYGCYCLSMGDRPLSGTGANQPPVDARDVQCKAWTTCYKCARIDVNNKCQPETVNYSWFKDENDQIVCDPGNNPCKAAICECDKYFVDNFRNLDHVFNENFSEFHGFKRQESCYTNRDGTGGSNGGGNSNTVTLECCGDAGKREFFNSETKMCCADGSIKPLGLC</sequence>
<dbReference type="Proteomes" id="UP000001307">
    <property type="component" value="Unassembled WGS sequence"/>
</dbReference>
<dbReference type="InterPro" id="IPR016090">
    <property type="entry name" value="PLA2-like_dom"/>
</dbReference>
<dbReference type="Pfam" id="PF00068">
    <property type="entry name" value="Phospholip_A2_1"/>
    <property type="match status" value="1"/>
</dbReference>
<dbReference type="EMBL" id="FN653115">
    <property type="protein sequence ID" value="CBY12305.1"/>
    <property type="molecule type" value="Genomic_DNA"/>
</dbReference>
<name>E4XR89_OIKDI</name>
<evidence type="ECO:0000313" key="4">
    <source>
        <dbReference type="Proteomes" id="UP000001307"/>
    </source>
</evidence>
<keyword evidence="4" id="KW-1185">Reference proteome</keyword>
<comment type="similarity">
    <text evidence="1">Belongs to the phospholipase A2 family.</text>
</comment>
<gene>
    <name evidence="3" type="ORF">GSOID_T00001666001</name>
</gene>
<accession>E4XR89</accession>
<organism evidence="3">
    <name type="scientific">Oikopleura dioica</name>
    <name type="common">Tunicate</name>
    <dbReference type="NCBI Taxonomy" id="34765"/>
    <lineage>
        <taxon>Eukaryota</taxon>
        <taxon>Metazoa</taxon>
        <taxon>Chordata</taxon>
        <taxon>Tunicata</taxon>
        <taxon>Appendicularia</taxon>
        <taxon>Copelata</taxon>
        <taxon>Oikopleuridae</taxon>
        <taxon>Oikopleura</taxon>
    </lineage>
</organism>
<dbReference type="SUPFAM" id="SSF48619">
    <property type="entry name" value="Phospholipase A2, PLA2"/>
    <property type="match status" value="1"/>
</dbReference>
<dbReference type="GO" id="GO:0004623">
    <property type="term" value="F:phospholipase A2 activity"/>
    <property type="evidence" value="ECO:0007669"/>
    <property type="project" value="InterPro"/>
</dbReference>
<evidence type="ECO:0000313" key="3">
    <source>
        <dbReference type="EMBL" id="CBY12305.1"/>
    </source>
</evidence>
<dbReference type="InParanoid" id="E4XR89"/>
<dbReference type="GO" id="GO:0006644">
    <property type="term" value="P:phospholipid metabolic process"/>
    <property type="evidence" value="ECO:0007669"/>
    <property type="project" value="InterPro"/>
</dbReference>
<reference evidence="3" key="1">
    <citation type="journal article" date="2010" name="Science">
        <title>Plasticity of animal genome architecture unmasked by rapid evolution of a pelagic tunicate.</title>
        <authorList>
            <person name="Denoeud F."/>
            <person name="Henriet S."/>
            <person name="Mungpakdee S."/>
            <person name="Aury J.M."/>
            <person name="Da Silva C."/>
            <person name="Brinkmann H."/>
            <person name="Mikhaleva J."/>
            <person name="Olsen L.C."/>
            <person name="Jubin C."/>
            <person name="Canestro C."/>
            <person name="Bouquet J.M."/>
            <person name="Danks G."/>
            <person name="Poulain J."/>
            <person name="Campsteijn C."/>
            <person name="Adamski M."/>
            <person name="Cross I."/>
            <person name="Yadetie F."/>
            <person name="Muffato M."/>
            <person name="Louis A."/>
            <person name="Butcher S."/>
            <person name="Tsagkogeorga G."/>
            <person name="Konrad A."/>
            <person name="Singh S."/>
            <person name="Jensen M.F."/>
            <person name="Cong E.H."/>
            <person name="Eikeseth-Otteraa H."/>
            <person name="Noel B."/>
            <person name="Anthouard V."/>
            <person name="Porcel B.M."/>
            <person name="Kachouri-Lafond R."/>
            <person name="Nishino A."/>
            <person name="Ugolini M."/>
            <person name="Chourrout P."/>
            <person name="Nishida H."/>
            <person name="Aasland R."/>
            <person name="Huzurbazar S."/>
            <person name="Westhof E."/>
            <person name="Delsuc F."/>
            <person name="Lehrach H."/>
            <person name="Reinhardt R."/>
            <person name="Weissenbach J."/>
            <person name="Roy S.W."/>
            <person name="Artiguenave F."/>
            <person name="Postlethwait J.H."/>
            <person name="Manak J.R."/>
            <person name="Thompson E.M."/>
            <person name="Jaillon O."/>
            <person name="Du Pasquier L."/>
            <person name="Boudinot P."/>
            <person name="Liberles D.A."/>
            <person name="Volff J.N."/>
            <person name="Philippe H."/>
            <person name="Lenhard B."/>
            <person name="Roest Crollius H."/>
            <person name="Wincker P."/>
            <person name="Chourrout D."/>
        </authorList>
    </citation>
    <scope>NUCLEOTIDE SEQUENCE [LARGE SCALE GENOMIC DNA]</scope>
</reference>
<proteinExistence type="inferred from homology"/>
<dbReference type="AlphaFoldDB" id="E4XR89"/>
<evidence type="ECO:0000256" key="1">
    <source>
        <dbReference type="RuleBase" id="RU003654"/>
    </source>
</evidence>
<protein>
    <recommendedName>
        <fullName evidence="2">Phospholipase A2-like central domain-containing protein</fullName>
    </recommendedName>
</protein>
<dbReference type="InterPro" id="IPR036444">
    <property type="entry name" value="PLipase_A2_dom_sf"/>
</dbReference>
<dbReference type="Gene3D" id="1.20.90.10">
    <property type="entry name" value="Phospholipase A2 domain"/>
    <property type="match status" value="1"/>
</dbReference>
<dbReference type="SMART" id="SM00085">
    <property type="entry name" value="PA2c"/>
    <property type="match status" value="1"/>
</dbReference>
<dbReference type="OrthoDB" id="5841574at2759"/>
<dbReference type="GO" id="GO:0050482">
    <property type="term" value="P:arachidonate secretion"/>
    <property type="evidence" value="ECO:0007669"/>
    <property type="project" value="InterPro"/>
</dbReference>
<evidence type="ECO:0000259" key="2">
    <source>
        <dbReference type="SMART" id="SM00085"/>
    </source>
</evidence>